<keyword evidence="4" id="KW-1003">Cell membrane</keyword>
<gene>
    <name evidence="13" type="ORF">Pan181_45090</name>
</gene>
<feature type="compositionally biased region" description="Polar residues" evidence="10">
    <location>
        <begin position="162"/>
        <end position="174"/>
    </location>
</feature>
<dbReference type="GO" id="GO:0031992">
    <property type="term" value="F:energy transducer activity"/>
    <property type="evidence" value="ECO:0007669"/>
    <property type="project" value="TreeGrafter"/>
</dbReference>
<evidence type="ECO:0000256" key="7">
    <source>
        <dbReference type="ARBA" id="ARBA00022927"/>
    </source>
</evidence>
<feature type="compositionally biased region" description="Pro residues" evidence="10">
    <location>
        <begin position="147"/>
        <end position="156"/>
    </location>
</feature>
<dbReference type="InterPro" id="IPR051045">
    <property type="entry name" value="TonB-dependent_transducer"/>
</dbReference>
<feature type="region of interest" description="Disordered" evidence="10">
    <location>
        <begin position="145"/>
        <end position="177"/>
    </location>
</feature>
<evidence type="ECO:0000256" key="9">
    <source>
        <dbReference type="ARBA" id="ARBA00023136"/>
    </source>
</evidence>
<organism evidence="13 14">
    <name type="scientific">Aeoliella mucimassa</name>
    <dbReference type="NCBI Taxonomy" id="2527972"/>
    <lineage>
        <taxon>Bacteria</taxon>
        <taxon>Pseudomonadati</taxon>
        <taxon>Planctomycetota</taxon>
        <taxon>Planctomycetia</taxon>
        <taxon>Pirellulales</taxon>
        <taxon>Lacipirellulaceae</taxon>
        <taxon>Aeoliella</taxon>
    </lineage>
</organism>
<evidence type="ECO:0000256" key="3">
    <source>
        <dbReference type="ARBA" id="ARBA00022448"/>
    </source>
</evidence>
<dbReference type="GO" id="GO:0098797">
    <property type="term" value="C:plasma membrane protein complex"/>
    <property type="evidence" value="ECO:0007669"/>
    <property type="project" value="TreeGrafter"/>
</dbReference>
<name>A0A518AU93_9BACT</name>
<evidence type="ECO:0000256" key="4">
    <source>
        <dbReference type="ARBA" id="ARBA00022475"/>
    </source>
</evidence>
<keyword evidence="14" id="KW-1185">Reference proteome</keyword>
<dbReference type="SUPFAM" id="SSF74653">
    <property type="entry name" value="TolA/TonB C-terminal domain"/>
    <property type="match status" value="1"/>
</dbReference>
<comment type="subcellular location">
    <subcellularLocation>
        <location evidence="1">Cell inner membrane</location>
        <topology evidence="1">Single-pass membrane protein</topology>
        <orientation evidence="1">Periplasmic side</orientation>
    </subcellularLocation>
</comment>
<sequence length="270" mass="28687">MLTLIAENSTVEAPPAYEAPLSSPLSDTSSDEIDLPQFESQPHASQANQTQWSAAWCASVCLHLLALAAVWVAFPASRVERVTLSGERFVLAAQFTEQLPTPELEAPMVEVEIEPDLLVEPTELVTDPEPIPEWEIELPAEAVVSPAEPPATPTPPGAVVESSTPTPASVSSEPASVGLDDQVPAKLLTSAVPQYPQEAAQSGWSGRVTLRLHIAADGSVSLVDVVDSSGHELLDKSAIDAVQQWTFHPAQRDGEPVESTAILPVSFLPK</sequence>
<dbReference type="AlphaFoldDB" id="A0A518AU93"/>
<evidence type="ECO:0000256" key="1">
    <source>
        <dbReference type="ARBA" id="ARBA00004383"/>
    </source>
</evidence>
<dbReference type="GO" id="GO:0055085">
    <property type="term" value="P:transmembrane transport"/>
    <property type="evidence" value="ECO:0007669"/>
    <property type="project" value="InterPro"/>
</dbReference>
<reference evidence="13 14" key="1">
    <citation type="submission" date="2019-02" db="EMBL/GenBank/DDBJ databases">
        <title>Deep-cultivation of Planctomycetes and their phenomic and genomic characterization uncovers novel biology.</title>
        <authorList>
            <person name="Wiegand S."/>
            <person name="Jogler M."/>
            <person name="Boedeker C."/>
            <person name="Pinto D."/>
            <person name="Vollmers J."/>
            <person name="Rivas-Marin E."/>
            <person name="Kohn T."/>
            <person name="Peeters S.H."/>
            <person name="Heuer A."/>
            <person name="Rast P."/>
            <person name="Oberbeckmann S."/>
            <person name="Bunk B."/>
            <person name="Jeske O."/>
            <person name="Meyerdierks A."/>
            <person name="Storesund J.E."/>
            <person name="Kallscheuer N."/>
            <person name="Luecker S."/>
            <person name="Lage O.M."/>
            <person name="Pohl T."/>
            <person name="Merkel B.J."/>
            <person name="Hornburger P."/>
            <person name="Mueller R.-W."/>
            <person name="Bruemmer F."/>
            <person name="Labrenz M."/>
            <person name="Spormann A.M."/>
            <person name="Op den Camp H."/>
            <person name="Overmann J."/>
            <person name="Amann R."/>
            <person name="Jetten M.S.M."/>
            <person name="Mascher T."/>
            <person name="Medema M.H."/>
            <person name="Devos D.P."/>
            <person name="Kaster A.-K."/>
            <person name="Ovreas L."/>
            <person name="Rohde M."/>
            <person name="Galperin M.Y."/>
            <person name="Jogler C."/>
        </authorList>
    </citation>
    <scope>NUCLEOTIDE SEQUENCE [LARGE SCALE GENOMIC DNA]</scope>
    <source>
        <strain evidence="13 14">Pan181</strain>
    </source>
</reference>
<keyword evidence="6 11" id="KW-0812">Transmembrane</keyword>
<dbReference type="PANTHER" id="PTHR33446:SF2">
    <property type="entry name" value="PROTEIN TONB"/>
    <property type="match status" value="1"/>
</dbReference>
<evidence type="ECO:0000256" key="2">
    <source>
        <dbReference type="ARBA" id="ARBA00006555"/>
    </source>
</evidence>
<evidence type="ECO:0000256" key="5">
    <source>
        <dbReference type="ARBA" id="ARBA00022519"/>
    </source>
</evidence>
<dbReference type="PANTHER" id="PTHR33446">
    <property type="entry name" value="PROTEIN TONB-RELATED"/>
    <property type="match status" value="1"/>
</dbReference>
<feature type="transmembrane region" description="Helical" evidence="11">
    <location>
        <begin position="53"/>
        <end position="74"/>
    </location>
</feature>
<protein>
    <submittedName>
        <fullName evidence="13">Transport protein TonB</fullName>
    </submittedName>
</protein>
<evidence type="ECO:0000259" key="12">
    <source>
        <dbReference type="PROSITE" id="PS52015"/>
    </source>
</evidence>
<dbReference type="KEGG" id="amuc:Pan181_45090"/>
<proteinExistence type="inferred from homology"/>
<evidence type="ECO:0000256" key="8">
    <source>
        <dbReference type="ARBA" id="ARBA00022989"/>
    </source>
</evidence>
<dbReference type="PROSITE" id="PS52015">
    <property type="entry name" value="TONB_CTD"/>
    <property type="match status" value="1"/>
</dbReference>
<dbReference type="GO" id="GO:0015031">
    <property type="term" value="P:protein transport"/>
    <property type="evidence" value="ECO:0007669"/>
    <property type="project" value="UniProtKB-KW"/>
</dbReference>
<dbReference type="RefSeq" id="WP_145249993.1">
    <property type="nucleotide sequence ID" value="NZ_CP036278.1"/>
</dbReference>
<dbReference type="Pfam" id="PF03544">
    <property type="entry name" value="TonB_C"/>
    <property type="match status" value="1"/>
</dbReference>
<dbReference type="Proteomes" id="UP000315750">
    <property type="component" value="Chromosome"/>
</dbReference>
<dbReference type="InterPro" id="IPR006260">
    <property type="entry name" value="TonB/TolA_C"/>
</dbReference>
<dbReference type="OrthoDB" id="9792439at2"/>
<keyword evidence="5" id="KW-0997">Cell inner membrane</keyword>
<keyword evidence="3" id="KW-0813">Transport</keyword>
<evidence type="ECO:0000313" key="13">
    <source>
        <dbReference type="EMBL" id="QDU58276.1"/>
    </source>
</evidence>
<evidence type="ECO:0000256" key="10">
    <source>
        <dbReference type="SAM" id="MobiDB-lite"/>
    </source>
</evidence>
<feature type="domain" description="TonB C-terminal" evidence="12">
    <location>
        <begin position="180"/>
        <end position="270"/>
    </location>
</feature>
<keyword evidence="7" id="KW-0653">Protein transport</keyword>
<evidence type="ECO:0000256" key="11">
    <source>
        <dbReference type="SAM" id="Phobius"/>
    </source>
</evidence>
<accession>A0A518AU93</accession>
<dbReference type="InterPro" id="IPR037682">
    <property type="entry name" value="TonB_C"/>
</dbReference>
<keyword evidence="9 11" id="KW-0472">Membrane</keyword>
<dbReference type="NCBIfam" id="TIGR01352">
    <property type="entry name" value="tonB_Cterm"/>
    <property type="match status" value="1"/>
</dbReference>
<evidence type="ECO:0000256" key="6">
    <source>
        <dbReference type="ARBA" id="ARBA00022692"/>
    </source>
</evidence>
<dbReference type="Gene3D" id="3.30.1150.10">
    <property type="match status" value="1"/>
</dbReference>
<keyword evidence="8 11" id="KW-1133">Transmembrane helix</keyword>
<feature type="region of interest" description="Disordered" evidence="10">
    <location>
        <begin position="15"/>
        <end position="35"/>
    </location>
</feature>
<comment type="similarity">
    <text evidence="2">Belongs to the TonB family.</text>
</comment>
<evidence type="ECO:0000313" key="14">
    <source>
        <dbReference type="Proteomes" id="UP000315750"/>
    </source>
</evidence>
<dbReference type="EMBL" id="CP036278">
    <property type="protein sequence ID" value="QDU58276.1"/>
    <property type="molecule type" value="Genomic_DNA"/>
</dbReference>